<dbReference type="EMBL" id="LTAN01000003">
    <property type="protein sequence ID" value="OBR12202.1"/>
    <property type="molecule type" value="Genomic_DNA"/>
</dbReference>
<accession>A0A1B7YJS1</accession>
<dbReference type="AlphaFoldDB" id="A0A1B7YJS1"/>
<dbReference type="OrthoDB" id="5212584at2759"/>
<keyword evidence="3" id="KW-1185">Reference proteome</keyword>
<feature type="compositionally biased region" description="Basic and acidic residues" evidence="1">
    <location>
        <begin position="16"/>
        <end position="25"/>
    </location>
</feature>
<feature type="region of interest" description="Disordered" evidence="1">
    <location>
        <begin position="1"/>
        <end position="30"/>
    </location>
</feature>
<organism evidence="2 3">
    <name type="scientific">Colletotrichum higginsianum (strain IMI 349063)</name>
    <name type="common">Crucifer anthracnose fungus</name>
    <dbReference type="NCBI Taxonomy" id="759273"/>
    <lineage>
        <taxon>Eukaryota</taxon>
        <taxon>Fungi</taxon>
        <taxon>Dikarya</taxon>
        <taxon>Ascomycota</taxon>
        <taxon>Pezizomycotina</taxon>
        <taxon>Sordariomycetes</taxon>
        <taxon>Hypocreomycetidae</taxon>
        <taxon>Glomerellales</taxon>
        <taxon>Glomerellaceae</taxon>
        <taxon>Colletotrichum</taxon>
        <taxon>Colletotrichum destructivum species complex</taxon>
    </lineage>
</organism>
<sequence>MGQRPKQIGNSPSSRSSDDGIRPGDKPVVSLPSWALSATANTKHLSQPWKRHYGSEPDDPNFAVEKDTVVYYDRRIKVCYSEGSMAA</sequence>
<dbReference type="KEGG" id="chig:CH63R_04498"/>
<comment type="caution">
    <text evidence="2">The sequence shown here is derived from an EMBL/GenBank/DDBJ whole genome shotgun (WGS) entry which is preliminary data.</text>
</comment>
<evidence type="ECO:0000256" key="1">
    <source>
        <dbReference type="SAM" id="MobiDB-lite"/>
    </source>
</evidence>
<protein>
    <submittedName>
        <fullName evidence="2">Uncharacterized protein</fullName>
    </submittedName>
</protein>
<name>A0A1B7YJS1_COLHI</name>
<gene>
    <name evidence="2" type="ORF">CH63R_04498</name>
</gene>
<proteinExistence type="predicted"/>
<evidence type="ECO:0000313" key="3">
    <source>
        <dbReference type="Proteomes" id="UP000092177"/>
    </source>
</evidence>
<dbReference type="Proteomes" id="UP000092177">
    <property type="component" value="Chromosome 3"/>
</dbReference>
<evidence type="ECO:0000313" key="2">
    <source>
        <dbReference type="EMBL" id="OBR12202.1"/>
    </source>
</evidence>
<reference evidence="3" key="1">
    <citation type="journal article" date="2017" name="BMC Genomics">
        <title>Gapless genome assembly of Colletotrichum higginsianum reveals chromosome structure and association of transposable elements with secondary metabolite gene clusters.</title>
        <authorList>
            <person name="Dallery J.-F."/>
            <person name="Lapalu N."/>
            <person name="Zampounis A."/>
            <person name="Pigne S."/>
            <person name="Luyten I."/>
            <person name="Amselem J."/>
            <person name="Wittenberg A.H.J."/>
            <person name="Zhou S."/>
            <person name="de Queiroz M.V."/>
            <person name="Robin G.P."/>
            <person name="Auger A."/>
            <person name="Hainaut M."/>
            <person name="Henrissat B."/>
            <person name="Kim K.-T."/>
            <person name="Lee Y.-H."/>
            <person name="Lespinet O."/>
            <person name="Schwartz D.C."/>
            <person name="Thon M.R."/>
            <person name="O'Connell R.J."/>
        </authorList>
    </citation>
    <scope>NUCLEOTIDE SEQUENCE [LARGE SCALE GENOMIC DNA]</scope>
    <source>
        <strain evidence="3">IMI 349063</strain>
    </source>
</reference>
<dbReference type="VEuPathDB" id="FungiDB:CH63R_04498"/>
<dbReference type="RefSeq" id="XP_018160719.1">
    <property type="nucleotide sequence ID" value="XM_018299473.1"/>
</dbReference>
<dbReference type="GeneID" id="28863580"/>